<accession>K5VV53</accession>
<feature type="compositionally biased region" description="Polar residues" evidence="1">
    <location>
        <begin position="179"/>
        <end position="190"/>
    </location>
</feature>
<dbReference type="EMBL" id="JH930478">
    <property type="protein sequence ID" value="EKM50449.1"/>
    <property type="molecule type" value="Genomic_DNA"/>
</dbReference>
<dbReference type="Proteomes" id="UP000008370">
    <property type="component" value="Unassembled WGS sequence"/>
</dbReference>
<protein>
    <submittedName>
        <fullName evidence="2">Uncharacterized protein</fullName>
    </submittedName>
</protein>
<dbReference type="InParanoid" id="K5VV53"/>
<dbReference type="HOGENOM" id="CLU_484054_0_0_1"/>
<feature type="region of interest" description="Disordered" evidence="1">
    <location>
        <begin position="304"/>
        <end position="376"/>
    </location>
</feature>
<feature type="region of interest" description="Disordered" evidence="1">
    <location>
        <begin position="1"/>
        <end position="86"/>
    </location>
</feature>
<dbReference type="AlphaFoldDB" id="K5VV53"/>
<evidence type="ECO:0000313" key="3">
    <source>
        <dbReference type="Proteomes" id="UP000008370"/>
    </source>
</evidence>
<dbReference type="RefSeq" id="XP_007400721.1">
    <property type="nucleotide sequence ID" value="XM_007400659.1"/>
</dbReference>
<organism evidence="2 3">
    <name type="scientific">Phanerochaete carnosa (strain HHB-10118-sp)</name>
    <name type="common">White-rot fungus</name>
    <name type="synonym">Peniophora carnosa</name>
    <dbReference type="NCBI Taxonomy" id="650164"/>
    <lineage>
        <taxon>Eukaryota</taxon>
        <taxon>Fungi</taxon>
        <taxon>Dikarya</taxon>
        <taxon>Basidiomycota</taxon>
        <taxon>Agaricomycotina</taxon>
        <taxon>Agaricomycetes</taxon>
        <taxon>Polyporales</taxon>
        <taxon>Phanerochaetaceae</taxon>
        <taxon>Phanerochaete</taxon>
    </lineage>
</organism>
<evidence type="ECO:0000256" key="1">
    <source>
        <dbReference type="SAM" id="MobiDB-lite"/>
    </source>
</evidence>
<reference evidence="2 3" key="1">
    <citation type="journal article" date="2012" name="BMC Genomics">
        <title>Comparative genomics of the white-rot fungi, Phanerochaete carnosa and P. chrysosporium, to elucidate the genetic basis of the distinct wood types they colonize.</title>
        <authorList>
            <person name="Suzuki H."/>
            <person name="MacDonald J."/>
            <person name="Syed K."/>
            <person name="Salamov A."/>
            <person name="Hori C."/>
            <person name="Aerts A."/>
            <person name="Henrissat B."/>
            <person name="Wiebenga A."/>
            <person name="vanKuyk P.A."/>
            <person name="Barry K."/>
            <person name="Lindquist E."/>
            <person name="LaButti K."/>
            <person name="Lapidus A."/>
            <person name="Lucas S."/>
            <person name="Coutinho P."/>
            <person name="Gong Y."/>
            <person name="Samejima M."/>
            <person name="Mahadevan R."/>
            <person name="Abou-Zaid M."/>
            <person name="de Vries R.P."/>
            <person name="Igarashi K."/>
            <person name="Yadav J.S."/>
            <person name="Grigoriev I.V."/>
            <person name="Master E.R."/>
        </authorList>
    </citation>
    <scope>NUCLEOTIDE SEQUENCE [LARGE SCALE GENOMIC DNA]</scope>
    <source>
        <strain evidence="2 3">HHB-10118-sp</strain>
    </source>
</reference>
<feature type="compositionally biased region" description="Polar residues" evidence="1">
    <location>
        <begin position="327"/>
        <end position="338"/>
    </location>
</feature>
<feature type="compositionally biased region" description="Pro residues" evidence="1">
    <location>
        <begin position="192"/>
        <end position="203"/>
    </location>
</feature>
<feature type="region of interest" description="Disordered" evidence="1">
    <location>
        <begin position="179"/>
        <end position="203"/>
    </location>
</feature>
<sequence length="563" mass="60353">MATASSPRYSTTGRHHSHGSSRPVIPEGGPPRYDMRPFRPAYSPNPEASPAALARSPPPRSHRTYMQPALQQAPPHPENFSGMGRQAEEPGFYIDARLRNIDARLHNMEASVAERVFMQSQSSSTPPPDRFAARHGSAPQASDGVVRYLLEVTEDLRRRVEAIEERPRDNVPIQIVVHQSPSGSTSGSDQPSTPPAVPILPPTPVISERSAQEIYTYSSEEPFAPIRRVSAEEFDSGTRLVPFMDITEAGLAALLYPFFSSDIPLAAEAVSETNIQPVVAPSTYGGTEAGDQHEQPEWPETLSLSFQHSSPKKQMAVAPRLDEPLSPDSQNSQPSSVHSPQTPESPLTPPPWTPYSAPAPLLQIPGPTLAHQQAPQQVPMVVDSPDIGGALPALPQDVSQPFALVHHLFGVIGSLESRVAVLEGQVSGVRPRGHTVSGISMVPPSQPEGSLPESVSYAGYAASPSMLTREHSYVVPLSMASPMLVPFPSSSSYSSASPIAIPETDAQGAQGSRKPSIAVSAPMEPSGERSAGAPVTIQNQATTHPDTGSSLWSRVTRWWQAQP</sequence>
<keyword evidence="3" id="KW-1185">Reference proteome</keyword>
<feature type="region of interest" description="Disordered" evidence="1">
    <location>
        <begin position="505"/>
        <end position="549"/>
    </location>
</feature>
<proteinExistence type="predicted"/>
<feature type="region of interest" description="Disordered" evidence="1">
    <location>
        <begin position="118"/>
        <end position="138"/>
    </location>
</feature>
<name>K5VV53_PHACS</name>
<feature type="compositionally biased region" description="Polar residues" evidence="1">
    <location>
        <begin position="536"/>
        <end position="549"/>
    </location>
</feature>
<gene>
    <name evidence="2" type="ORF">PHACADRAFT_200393</name>
</gene>
<evidence type="ECO:0000313" key="2">
    <source>
        <dbReference type="EMBL" id="EKM50449.1"/>
    </source>
</evidence>
<dbReference type="GeneID" id="18911502"/>
<dbReference type="KEGG" id="pco:PHACADRAFT_200393"/>